<reference evidence="2" key="1">
    <citation type="journal article" date="2020" name="Stud. Mycol.">
        <title>101 Dothideomycetes genomes: a test case for predicting lifestyles and emergence of pathogens.</title>
        <authorList>
            <person name="Haridas S."/>
            <person name="Albert R."/>
            <person name="Binder M."/>
            <person name="Bloem J."/>
            <person name="Labutti K."/>
            <person name="Salamov A."/>
            <person name="Andreopoulos B."/>
            <person name="Baker S."/>
            <person name="Barry K."/>
            <person name="Bills G."/>
            <person name="Bluhm B."/>
            <person name="Cannon C."/>
            <person name="Castanera R."/>
            <person name="Culley D."/>
            <person name="Daum C."/>
            <person name="Ezra D."/>
            <person name="Gonzalez J."/>
            <person name="Henrissat B."/>
            <person name="Kuo A."/>
            <person name="Liang C."/>
            <person name="Lipzen A."/>
            <person name="Lutzoni F."/>
            <person name="Magnuson J."/>
            <person name="Mondo S."/>
            <person name="Nolan M."/>
            <person name="Ohm R."/>
            <person name="Pangilinan J."/>
            <person name="Park H.-J."/>
            <person name="Ramirez L."/>
            <person name="Alfaro M."/>
            <person name="Sun H."/>
            <person name="Tritt A."/>
            <person name="Yoshinaga Y."/>
            <person name="Zwiers L.-H."/>
            <person name="Turgeon B."/>
            <person name="Goodwin S."/>
            <person name="Spatafora J."/>
            <person name="Crous P."/>
            <person name="Grigoriev I."/>
        </authorList>
    </citation>
    <scope>NUCLEOTIDE SEQUENCE</scope>
    <source>
        <strain evidence="2">CBS 122681</strain>
    </source>
</reference>
<accession>A0A6A6TE69</accession>
<keyword evidence="1" id="KW-1133">Transmembrane helix</keyword>
<evidence type="ECO:0000313" key="3">
    <source>
        <dbReference type="Proteomes" id="UP000799324"/>
    </source>
</evidence>
<sequence>MFVQRDVQFWQESSLGELRTTMSRYILFISHSQVLFVHGRPHQTCDDEIWVRRIFLLLGAILTFRFAVTLLSNGSLPARAILGRCALLLPTSEGRFTPAYNFNPSFHQFLPSPCF</sequence>
<evidence type="ECO:0000313" key="2">
    <source>
        <dbReference type="EMBL" id="KAF2657726.1"/>
    </source>
</evidence>
<protein>
    <submittedName>
        <fullName evidence="2">Uncharacterized protein</fullName>
    </submittedName>
</protein>
<feature type="transmembrane region" description="Helical" evidence="1">
    <location>
        <begin position="50"/>
        <end position="71"/>
    </location>
</feature>
<name>A0A6A6TE69_9PLEO</name>
<proteinExistence type="predicted"/>
<dbReference type="EMBL" id="MU004322">
    <property type="protein sequence ID" value="KAF2657726.1"/>
    <property type="molecule type" value="Genomic_DNA"/>
</dbReference>
<dbReference type="AlphaFoldDB" id="A0A6A6TE69"/>
<keyword evidence="3" id="KW-1185">Reference proteome</keyword>
<evidence type="ECO:0000256" key="1">
    <source>
        <dbReference type="SAM" id="Phobius"/>
    </source>
</evidence>
<gene>
    <name evidence="2" type="ORF">K491DRAFT_315552</name>
</gene>
<keyword evidence="1" id="KW-0472">Membrane</keyword>
<keyword evidence="1" id="KW-0812">Transmembrane</keyword>
<dbReference type="Proteomes" id="UP000799324">
    <property type="component" value="Unassembled WGS sequence"/>
</dbReference>
<organism evidence="2 3">
    <name type="scientific">Lophiostoma macrostomum CBS 122681</name>
    <dbReference type="NCBI Taxonomy" id="1314788"/>
    <lineage>
        <taxon>Eukaryota</taxon>
        <taxon>Fungi</taxon>
        <taxon>Dikarya</taxon>
        <taxon>Ascomycota</taxon>
        <taxon>Pezizomycotina</taxon>
        <taxon>Dothideomycetes</taxon>
        <taxon>Pleosporomycetidae</taxon>
        <taxon>Pleosporales</taxon>
        <taxon>Lophiostomataceae</taxon>
        <taxon>Lophiostoma</taxon>
    </lineage>
</organism>